<dbReference type="EMBL" id="JAJAWG010000001">
    <property type="protein sequence ID" value="MCB5195287.1"/>
    <property type="molecule type" value="Genomic_DNA"/>
</dbReference>
<dbReference type="InterPro" id="IPR038765">
    <property type="entry name" value="Papain-like_cys_pep_sf"/>
</dbReference>
<dbReference type="InterPro" id="IPR052901">
    <property type="entry name" value="Bact_TGase-like"/>
</dbReference>
<accession>A0ABS8BHU2</accession>
<sequence>MSRQLSPQEQQQLGVLMLLVCLPHLIMQTPWLSGLLGLLLLTYCGLSPQWRTQIPRHLSLLLAILSLLLVNQAYQTLIGREGGVAVLIALCISKLYETRSIRDAHAMLLLAFFTTGISFLHGQAPWQAALAGLALLATVSIALRLEHKVLTLGISIKAAFIICLQAIPLAILLFVLFPRLPAPLWSLPNEKAARTGLSGDKMSPGSLNQLIQDDRIAFRAEFNGTAPAQSQLYWRGPVFNQFDGQSWLPATANSSTPPPIIARGPQVNYSITLEPHQQNWLLALDLPTQFPQSAILNSQLQLIYRNPINQRLRYTASSTLHWQTLGDTGIAADLQLPPSLNPKTISLAQSWRQQSPAHRVQSGLQWLKTQHFSYTLTPPLLQKPDRIDEFLFESKQGYCEHYASAFAVLMRAANVPARIVTGYQGGQFNPNGNYYMIRQADAHAWVEVWLPEQGWQRVDPTFVVAPSRIENGFDNSFAYRGQNDALPSLLSRNATFIKAMRLRLDAWVNHWNQWVIAYDSQRQLNLLQRLGINDFLSWTFLLYFGGGLLIILGGFLLYFLSNNRAPPTDMASQLFARYCKKLHRYQLYKAPHETASQFAARCQIARPELAASMIEITNLYLAARYAQDSSALAQLKIAIKRFA</sequence>
<keyword evidence="1" id="KW-1133">Transmembrane helix</keyword>
<dbReference type="Pfam" id="PF01841">
    <property type="entry name" value="Transglut_core"/>
    <property type="match status" value="1"/>
</dbReference>
<gene>
    <name evidence="3" type="ORF">LG219_03145</name>
</gene>
<feature type="transmembrane region" description="Helical" evidence="1">
    <location>
        <begin position="104"/>
        <end position="122"/>
    </location>
</feature>
<evidence type="ECO:0000256" key="1">
    <source>
        <dbReference type="SAM" id="Phobius"/>
    </source>
</evidence>
<dbReference type="RefSeq" id="WP_226763083.1">
    <property type="nucleotide sequence ID" value="NZ_JAJAWG010000001.1"/>
</dbReference>
<dbReference type="InterPro" id="IPR002931">
    <property type="entry name" value="Transglutaminase-like"/>
</dbReference>
<keyword evidence="1" id="KW-0472">Membrane</keyword>
<evidence type="ECO:0000259" key="2">
    <source>
        <dbReference type="SMART" id="SM00460"/>
    </source>
</evidence>
<protein>
    <submittedName>
        <fullName evidence="3">DUF3488 and transglutaminase-like domain-containing protein</fullName>
    </submittedName>
</protein>
<evidence type="ECO:0000313" key="3">
    <source>
        <dbReference type="EMBL" id="MCB5195287.1"/>
    </source>
</evidence>
<dbReference type="SUPFAM" id="SSF54001">
    <property type="entry name" value="Cysteine proteinases"/>
    <property type="match status" value="1"/>
</dbReference>
<dbReference type="Gene3D" id="3.10.620.30">
    <property type="match status" value="1"/>
</dbReference>
<organism evidence="3 4">
    <name type="scientific">Deefgea salmonis</name>
    <dbReference type="NCBI Taxonomy" id="2875502"/>
    <lineage>
        <taxon>Bacteria</taxon>
        <taxon>Pseudomonadati</taxon>
        <taxon>Pseudomonadota</taxon>
        <taxon>Betaproteobacteria</taxon>
        <taxon>Neisseriales</taxon>
        <taxon>Chitinibacteraceae</taxon>
        <taxon>Deefgea</taxon>
    </lineage>
</organism>
<proteinExistence type="predicted"/>
<dbReference type="InterPro" id="IPR021878">
    <property type="entry name" value="TgpA_N"/>
</dbReference>
<reference evidence="3 4" key="1">
    <citation type="submission" date="2021-10" db="EMBL/GenBank/DDBJ databases">
        <authorList>
            <person name="Chen M."/>
        </authorList>
    </citation>
    <scope>NUCLEOTIDE SEQUENCE [LARGE SCALE GENOMIC DNA]</scope>
    <source>
        <strain evidence="3 4">H3-26</strain>
    </source>
</reference>
<feature type="transmembrane region" description="Helical" evidence="1">
    <location>
        <begin position="128"/>
        <end position="146"/>
    </location>
</feature>
<dbReference type="Pfam" id="PF13559">
    <property type="entry name" value="DUF4129"/>
    <property type="match status" value="1"/>
</dbReference>
<dbReference type="SMART" id="SM00460">
    <property type="entry name" value="TGc"/>
    <property type="match status" value="1"/>
</dbReference>
<keyword evidence="4" id="KW-1185">Reference proteome</keyword>
<feature type="transmembrane region" description="Helical" evidence="1">
    <location>
        <begin position="158"/>
        <end position="177"/>
    </location>
</feature>
<feature type="transmembrane region" description="Helical" evidence="1">
    <location>
        <begin position="535"/>
        <end position="560"/>
    </location>
</feature>
<dbReference type="PANTHER" id="PTHR42736">
    <property type="entry name" value="PROTEIN-GLUTAMINE GAMMA-GLUTAMYLTRANSFERASE"/>
    <property type="match status" value="1"/>
</dbReference>
<comment type="caution">
    <text evidence="3">The sequence shown here is derived from an EMBL/GenBank/DDBJ whole genome shotgun (WGS) entry which is preliminary data.</text>
</comment>
<name>A0ABS8BHU2_9NEIS</name>
<dbReference type="Proteomes" id="UP001198034">
    <property type="component" value="Unassembled WGS sequence"/>
</dbReference>
<feature type="domain" description="Transglutaminase-like" evidence="2">
    <location>
        <begin position="391"/>
        <end position="462"/>
    </location>
</feature>
<keyword evidence="1" id="KW-0812">Transmembrane</keyword>
<dbReference type="PANTHER" id="PTHR42736:SF1">
    <property type="entry name" value="PROTEIN-GLUTAMINE GAMMA-GLUTAMYLTRANSFERASE"/>
    <property type="match status" value="1"/>
</dbReference>
<dbReference type="Pfam" id="PF11992">
    <property type="entry name" value="TgpA_N"/>
    <property type="match status" value="1"/>
</dbReference>
<dbReference type="InterPro" id="IPR025403">
    <property type="entry name" value="TgpA-like_C"/>
</dbReference>
<evidence type="ECO:0000313" key="4">
    <source>
        <dbReference type="Proteomes" id="UP001198034"/>
    </source>
</evidence>
<feature type="transmembrane region" description="Helical" evidence="1">
    <location>
        <begin position="58"/>
        <end position="74"/>
    </location>
</feature>